<dbReference type="InterPro" id="IPR016047">
    <property type="entry name" value="M23ase_b-sheet_dom"/>
</dbReference>
<organism evidence="4 5">
    <name type="scientific">Helicobacter pullorum</name>
    <dbReference type="NCBI Taxonomy" id="35818"/>
    <lineage>
        <taxon>Bacteria</taxon>
        <taxon>Pseudomonadati</taxon>
        <taxon>Campylobacterota</taxon>
        <taxon>Epsilonproteobacteria</taxon>
        <taxon>Campylobacterales</taxon>
        <taxon>Helicobacteraceae</taxon>
        <taxon>Helicobacter</taxon>
    </lineage>
</organism>
<sequence length="479" mass="53496">MQNQHKRDGFVKILGLVILIIFIGGGIFMLSSDKFEKESPKISIKEEAVWNLKDYFPIQITDNSGIYNYTISLLLNQEKIPLQTQILSSKDSQCLNDGVELTPSQEIQESPKTLCIGIQKPKNIKNSTKEITLEIQATDTSKWNFFAGNTTTQTIRIPIDTKKPQLAILSHSYKITQGGSALVVFRAIDDNLKQIRISNGKSDFFPQPFYKEGFYISLIAWDKNNSDFNAKIYVSDKAGNVSITPINFYLQKKQYRSSTIPLTDSFIDGKISTLVQEIGEKDLEDFPDKLSIFKYINEDVRKSNAAKVYEIASNYDRETLVENFSIQPFSPLKNGAVMASFGDHRTFNYQGQNVSESNHMGLDLASTKQAPIILSNPGVVTLSEFVGINGNTLIIYHGLGLSTLYAHLTSQNVNVGDTLNAGEVIAKTGNTGLALGDHLHFSVLVQGHEVWTAEWLDSHWIKANITDIINEAKLIINQL</sequence>
<evidence type="ECO:0000259" key="3">
    <source>
        <dbReference type="Pfam" id="PF01551"/>
    </source>
</evidence>
<dbReference type="PANTHER" id="PTHR21666:SF289">
    <property type="entry name" value="L-ALA--D-GLU ENDOPEPTIDASE"/>
    <property type="match status" value="1"/>
</dbReference>
<dbReference type="Pfam" id="PF01551">
    <property type="entry name" value="Peptidase_M23"/>
    <property type="match status" value="1"/>
</dbReference>
<dbReference type="EMBL" id="JNOC01000029">
    <property type="protein sequence ID" value="KPH55920.1"/>
    <property type="molecule type" value="Genomic_DNA"/>
</dbReference>
<feature type="domain" description="M23ase beta-sheet core" evidence="3">
    <location>
        <begin position="358"/>
        <end position="450"/>
    </location>
</feature>
<keyword evidence="1" id="KW-0732">Signal</keyword>
<dbReference type="RefSeq" id="WP_054197856.1">
    <property type="nucleotide sequence ID" value="NZ_JNOC01000029.1"/>
</dbReference>
<gene>
    <name evidence="4" type="ORF">HPU229334_05140</name>
</gene>
<reference evidence="4 5" key="1">
    <citation type="submission" date="2014-06" db="EMBL/GenBank/DDBJ databases">
        <title>Helicobacter pullorum isolates in fresh chicken meat - phenotypic and genotypic features.</title>
        <authorList>
            <person name="Borges V."/>
            <person name="Santos A."/>
            <person name="Correia C.B."/>
            <person name="Saraiva M."/>
            <person name="Menard A."/>
            <person name="Vieira L."/>
            <person name="Sampaio D.A."/>
            <person name="Gomes J.P."/>
            <person name="Oleastro M."/>
        </authorList>
    </citation>
    <scope>NUCLEOTIDE SEQUENCE [LARGE SCALE GENOMIC DNA]</scope>
    <source>
        <strain evidence="4 5">229334/12</strain>
    </source>
</reference>
<dbReference type="CDD" id="cd12797">
    <property type="entry name" value="M23_peptidase"/>
    <property type="match status" value="1"/>
</dbReference>
<evidence type="ECO:0000256" key="2">
    <source>
        <dbReference type="SAM" id="Phobius"/>
    </source>
</evidence>
<keyword evidence="2" id="KW-0812">Transmembrane</keyword>
<dbReference type="Proteomes" id="UP000037997">
    <property type="component" value="Unassembled WGS sequence"/>
</dbReference>
<name>A0A0N1EIG9_9HELI</name>
<dbReference type="SUPFAM" id="SSF51261">
    <property type="entry name" value="Duplicated hybrid motif"/>
    <property type="match status" value="1"/>
</dbReference>
<comment type="caution">
    <text evidence="4">The sequence shown here is derived from an EMBL/GenBank/DDBJ whole genome shotgun (WGS) entry which is preliminary data.</text>
</comment>
<evidence type="ECO:0000256" key="1">
    <source>
        <dbReference type="ARBA" id="ARBA00022729"/>
    </source>
</evidence>
<keyword evidence="2" id="KW-0472">Membrane</keyword>
<evidence type="ECO:0000313" key="4">
    <source>
        <dbReference type="EMBL" id="KPH55920.1"/>
    </source>
</evidence>
<dbReference type="AlphaFoldDB" id="A0A0N1EIG9"/>
<accession>A0A0N1EIG9</accession>
<dbReference type="InterPro" id="IPR050570">
    <property type="entry name" value="Cell_wall_metabolism_enzyme"/>
</dbReference>
<feature type="transmembrane region" description="Helical" evidence="2">
    <location>
        <begin position="9"/>
        <end position="30"/>
    </location>
</feature>
<proteinExistence type="predicted"/>
<evidence type="ECO:0000313" key="5">
    <source>
        <dbReference type="Proteomes" id="UP000037997"/>
    </source>
</evidence>
<dbReference type="InterPro" id="IPR011055">
    <property type="entry name" value="Dup_hybrid_motif"/>
</dbReference>
<dbReference type="PANTHER" id="PTHR21666">
    <property type="entry name" value="PEPTIDASE-RELATED"/>
    <property type="match status" value="1"/>
</dbReference>
<protein>
    <submittedName>
        <fullName evidence="4">Peptidase</fullName>
    </submittedName>
</protein>
<dbReference type="PATRIC" id="fig|35818.11.peg.1018"/>
<dbReference type="Gene3D" id="2.70.70.10">
    <property type="entry name" value="Glucose Permease (Domain IIA)"/>
    <property type="match status" value="1"/>
</dbReference>
<dbReference type="GO" id="GO:0004222">
    <property type="term" value="F:metalloendopeptidase activity"/>
    <property type="evidence" value="ECO:0007669"/>
    <property type="project" value="TreeGrafter"/>
</dbReference>
<dbReference type="STRING" id="35818.HPU229336_00640"/>
<keyword evidence="2" id="KW-1133">Transmembrane helix</keyword>